<organism evidence="2 3">
    <name type="scientific">Pseudobdellovibrio exovorus JSS</name>
    <dbReference type="NCBI Taxonomy" id="1184267"/>
    <lineage>
        <taxon>Bacteria</taxon>
        <taxon>Pseudomonadati</taxon>
        <taxon>Bdellovibrionota</taxon>
        <taxon>Bdellovibrionia</taxon>
        <taxon>Bdellovibrionales</taxon>
        <taxon>Pseudobdellovibrionaceae</taxon>
        <taxon>Pseudobdellovibrio</taxon>
    </lineage>
</organism>
<reference evidence="2 3" key="1">
    <citation type="journal article" date="2013" name="ISME J.">
        <title>By their genes ye shall know them: genomic signatures of predatory bacteria.</title>
        <authorList>
            <person name="Pasternak Z."/>
            <person name="Pietrokovski S."/>
            <person name="Rotem O."/>
            <person name="Gophna U."/>
            <person name="Lurie-Weinberger M.N."/>
            <person name="Jurkevitch E."/>
        </authorList>
    </citation>
    <scope>NUCLEOTIDE SEQUENCE [LARGE SCALE GENOMIC DNA]</scope>
    <source>
        <strain evidence="2 3">JSS</strain>
    </source>
</reference>
<feature type="transmembrane region" description="Helical" evidence="1">
    <location>
        <begin position="29"/>
        <end position="50"/>
    </location>
</feature>
<dbReference type="PIRSF" id="PIRSF033239">
    <property type="entry name" value="ExoD"/>
    <property type="match status" value="1"/>
</dbReference>
<evidence type="ECO:0008006" key="4">
    <source>
        <dbReference type="Google" id="ProtNLM"/>
    </source>
</evidence>
<dbReference type="PATRIC" id="fig|1184267.3.peg.1744"/>
<dbReference type="PANTHER" id="PTHR41795">
    <property type="entry name" value="EXOPOLYSACCHARIDE SYNTHESIS PROTEIN"/>
    <property type="match status" value="1"/>
</dbReference>
<feature type="transmembrane region" description="Helical" evidence="1">
    <location>
        <begin position="130"/>
        <end position="158"/>
    </location>
</feature>
<evidence type="ECO:0000313" key="3">
    <source>
        <dbReference type="Proteomes" id="UP000012040"/>
    </source>
</evidence>
<protein>
    <recommendedName>
        <fullName evidence="4">Exopolysaccharide biosynthesis protein</fullName>
    </recommendedName>
</protein>
<sequence>MKTHKSPLIAHLTELEKKAAHQEITLKDVVTIFGTDGHFVLILFCILPFLQPIPLMGLSTPFGLLISLVAFFYYLQKPPYLPKRWQNKTINHTTLLKIAEGAEKFFKKLERFIKPRLEFLFSEPFKSINIIFIILNAILLALPLPIPFSNAIPAWVILLQAIGHLERDGVLVLISYIQAVLSLIFFTTLAYGLKTGIEFIDNSMPTVAAI</sequence>
<feature type="transmembrane region" description="Helical" evidence="1">
    <location>
        <begin position="56"/>
        <end position="75"/>
    </location>
</feature>
<dbReference type="Proteomes" id="UP000012040">
    <property type="component" value="Chromosome"/>
</dbReference>
<accession>M4VRX9</accession>
<feature type="transmembrane region" description="Helical" evidence="1">
    <location>
        <begin position="170"/>
        <end position="193"/>
    </location>
</feature>
<dbReference type="PANTHER" id="PTHR41795:SF1">
    <property type="entry name" value="EXOPOLYSACCHARIDE SYNTHESIS PROTEIN"/>
    <property type="match status" value="1"/>
</dbReference>
<dbReference type="STRING" id="1184267.A11Q_1723"/>
<dbReference type="HOGENOM" id="CLU_093444_0_1_7"/>
<dbReference type="AlphaFoldDB" id="M4VRX9"/>
<name>M4VRX9_9BACT</name>
<dbReference type="InterPro" id="IPR010331">
    <property type="entry name" value="ExoD"/>
</dbReference>
<proteinExistence type="predicted"/>
<keyword evidence="1" id="KW-0812">Transmembrane</keyword>
<evidence type="ECO:0000256" key="1">
    <source>
        <dbReference type="SAM" id="Phobius"/>
    </source>
</evidence>
<dbReference type="OrthoDB" id="5292385at2"/>
<dbReference type="KEGG" id="bex:A11Q_1723"/>
<keyword evidence="3" id="KW-1185">Reference proteome</keyword>
<gene>
    <name evidence="2" type="ORF">A11Q_1723</name>
</gene>
<evidence type="ECO:0000313" key="2">
    <source>
        <dbReference type="EMBL" id="AGH95939.1"/>
    </source>
</evidence>
<dbReference type="Pfam" id="PF06055">
    <property type="entry name" value="ExoD"/>
    <property type="match status" value="1"/>
</dbReference>
<keyword evidence="1" id="KW-0472">Membrane</keyword>
<dbReference type="eggNOG" id="COG3932">
    <property type="taxonomic scope" value="Bacteria"/>
</dbReference>
<keyword evidence="1" id="KW-1133">Transmembrane helix</keyword>
<dbReference type="EMBL" id="CP003537">
    <property type="protein sequence ID" value="AGH95939.1"/>
    <property type="molecule type" value="Genomic_DNA"/>
</dbReference>
<dbReference type="RefSeq" id="WP_015470429.1">
    <property type="nucleotide sequence ID" value="NC_020813.1"/>
</dbReference>